<dbReference type="PANTHER" id="PTHR23423">
    <property type="entry name" value="ORGANIC SOLUTE TRANSPORTER-RELATED"/>
    <property type="match status" value="1"/>
</dbReference>
<reference evidence="7 8" key="1">
    <citation type="journal article" date="2023" name="Elife">
        <title>Identification of key yeast species and microbe-microbe interactions impacting larval growth of Drosophila in the wild.</title>
        <authorList>
            <person name="Mure A."/>
            <person name="Sugiura Y."/>
            <person name="Maeda R."/>
            <person name="Honda K."/>
            <person name="Sakurai N."/>
            <person name="Takahashi Y."/>
            <person name="Watada M."/>
            <person name="Katoh T."/>
            <person name="Gotoh A."/>
            <person name="Gotoh Y."/>
            <person name="Taniguchi I."/>
            <person name="Nakamura K."/>
            <person name="Hayashi T."/>
            <person name="Katayama T."/>
            <person name="Uemura T."/>
            <person name="Hattori Y."/>
        </authorList>
    </citation>
    <scope>NUCLEOTIDE SEQUENCE [LARGE SCALE GENOMIC DNA]</scope>
    <source>
        <strain evidence="7 8">SC-9</strain>
    </source>
</reference>
<feature type="region of interest" description="Disordered" evidence="5">
    <location>
        <begin position="533"/>
        <end position="552"/>
    </location>
</feature>
<keyword evidence="3 6" id="KW-1133">Transmembrane helix</keyword>
<dbReference type="RefSeq" id="XP_064852493.1">
    <property type="nucleotide sequence ID" value="XM_064996421.1"/>
</dbReference>
<proteinExistence type="predicted"/>
<feature type="transmembrane region" description="Helical" evidence="6">
    <location>
        <begin position="39"/>
        <end position="58"/>
    </location>
</feature>
<dbReference type="Pfam" id="PF03619">
    <property type="entry name" value="Solute_trans_a"/>
    <property type="match status" value="1"/>
</dbReference>
<feature type="region of interest" description="Disordered" evidence="5">
    <location>
        <begin position="387"/>
        <end position="416"/>
    </location>
</feature>
<dbReference type="EMBL" id="BTFZ01000006">
    <property type="protein sequence ID" value="GMM35493.1"/>
    <property type="molecule type" value="Genomic_DNA"/>
</dbReference>
<protein>
    <submittedName>
        <fullName evidence="7">Hfl1 protein</fullName>
    </submittedName>
</protein>
<dbReference type="GO" id="GO:0016020">
    <property type="term" value="C:membrane"/>
    <property type="evidence" value="ECO:0007669"/>
    <property type="project" value="UniProtKB-SubCell"/>
</dbReference>
<evidence type="ECO:0000256" key="2">
    <source>
        <dbReference type="ARBA" id="ARBA00022692"/>
    </source>
</evidence>
<dbReference type="AlphaFoldDB" id="A0AAV5QKV3"/>
<feature type="transmembrane region" description="Helical" evidence="6">
    <location>
        <begin position="171"/>
        <end position="192"/>
    </location>
</feature>
<keyword evidence="8" id="KW-1185">Reference proteome</keyword>
<evidence type="ECO:0000256" key="3">
    <source>
        <dbReference type="ARBA" id="ARBA00022989"/>
    </source>
</evidence>
<dbReference type="InterPro" id="IPR005178">
    <property type="entry name" value="Ostalpha/TMEM184C"/>
</dbReference>
<evidence type="ECO:0000256" key="4">
    <source>
        <dbReference type="ARBA" id="ARBA00023136"/>
    </source>
</evidence>
<feature type="transmembrane region" description="Helical" evidence="6">
    <location>
        <begin position="135"/>
        <end position="151"/>
    </location>
</feature>
<evidence type="ECO:0000256" key="1">
    <source>
        <dbReference type="ARBA" id="ARBA00004141"/>
    </source>
</evidence>
<keyword evidence="4 6" id="KW-0472">Membrane</keyword>
<dbReference type="Proteomes" id="UP001360560">
    <property type="component" value="Unassembled WGS sequence"/>
</dbReference>
<feature type="transmembrane region" description="Helical" evidence="6">
    <location>
        <begin position="213"/>
        <end position="231"/>
    </location>
</feature>
<comment type="subcellular location">
    <subcellularLocation>
        <location evidence="1">Membrane</location>
        <topology evidence="1">Multi-pass membrane protein</topology>
    </subcellularLocation>
</comment>
<evidence type="ECO:0000256" key="6">
    <source>
        <dbReference type="SAM" id="Phobius"/>
    </source>
</evidence>
<accession>A0AAV5QKV3</accession>
<name>A0AAV5QKV3_9ASCO</name>
<dbReference type="SMART" id="SM01417">
    <property type="entry name" value="Solute_trans_a"/>
    <property type="match status" value="1"/>
</dbReference>
<dbReference type="GeneID" id="90073472"/>
<evidence type="ECO:0000313" key="8">
    <source>
        <dbReference type="Proteomes" id="UP001360560"/>
    </source>
</evidence>
<comment type="caution">
    <text evidence="7">The sequence shown here is derived from an EMBL/GenBank/DDBJ whole genome shotgun (WGS) entry which is preliminary data.</text>
</comment>
<evidence type="ECO:0000313" key="7">
    <source>
        <dbReference type="EMBL" id="GMM35493.1"/>
    </source>
</evidence>
<feature type="compositionally biased region" description="Low complexity" evidence="5">
    <location>
        <begin position="395"/>
        <end position="405"/>
    </location>
</feature>
<keyword evidence="2 6" id="KW-0812">Transmembrane</keyword>
<sequence>MTPLLLTLCFAATLQSISLTVLCIILHILNYRKPLQQRLFVRILLIIPIYSAICYLNLVSSHTTSAIIEPIKEIYEAFVLYIFYCLLTHLLGGERSIIVNASGRPPVTQPFPMGLFSGPVDISDPTTFLSIKRSILQYVWLKPFLCLLFAIDEFLPVNEENPRNFLLSFGFWINLIYNISVSLSLYNLALFWKCLYGDLQQFNPWGKFLCVKLIIFASYWQGIILAILNYFNYLRESSFEIQNSLLCFELVGFAIGHWYSFNYKEFTIKYLGNSSRLAVKNALVDIFGFGDLIYDFKITFQVGSERYNFKSFQSVDVDSKVSQYDSETRLKKLNQGMRYSLAGGKLGTYWVDQKNANKTFSDDGDDTASLYSYNSDSRTLAETVDSRTFSGQGPGVSNGSSSSSQKKPKPKSKKPLTVNKKLKSQLAQEKQVSIIKKNTKELYKLNDASTQDILNSISLSKEEFLQDNQLYIRAIRQKPFGDENYPVIYDEIGYLYSNDMRKRRLEAINRQRIGRSETSLLGNNNGGGGYYGSVNNNSNNKNNEGVDGFYRV</sequence>
<organism evidence="7 8">
    <name type="scientific">Saccharomycopsis crataegensis</name>
    <dbReference type="NCBI Taxonomy" id="43959"/>
    <lineage>
        <taxon>Eukaryota</taxon>
        <taxon>Fungi</taxon>
        <taxon>Dikarya</taxon>
        <taxon>Ascomycota</taxon>
        <taxon>Saccharomycotina</taxon>
        <taxon>Saccharomycetes</taxon>
        <taxon>Saccharomycopsidaceae</taxon>
        <taxon>Saccharomycopsis</taxon>
    </lineage>
</organism>
<evidence type="ECO:0000256" key="5">
    <source>
        <dbReference type="SAM" id="MobiDB-lite"/>
    </source>
</evidence>
<gene>
    <name evidence="7" type="ORF">DASC09_028180</name>
</gene>